<dbReference type="SUPFAM" id="SSF56059">
    <property type="entry name" value="Glutathione synthetase ATP-binding domain-like"/>
    <property type="match status" value="1"/>
</dbReference>
<dbReference type="EMBL" id="JWSZ01000001">
    <property type="protein sequence ID" value="KIC59968.1"/>
    <property type="molecule type" value="Genomic_DNA"/>
</dbReference>
<dbReference type="PANTHER" id="PTHR39217:SF1">
    <property type="entry name" value="GLUTATHIONE SYNTHETASE"/>
    <property type="match status" value="1"/>
</dbReference>
<evidence type="ECO:0000313" key="1">
    <source>
        <dbReference type="EMBL" id="KIC59968.1"/>
    </source>
</evidence>
<evidence type="ECO:0000313" key="2">
    <source>
        <dbReference type="Proteomes" id="UP000031202"/>
    </source>
</evidence>
<gene>
    <name evidence="1" type="ORF">RM52_00690</name>
</gene>
<reference evidence="1 2" key="1">
    <citation type="submission" date="2014-12" db="EMBL/GenBank/DDBJ databases">
        <title>Genome sequencing of Microbacterium hominis TPW29.</title>
        <authorList>
            <person name="Tan P.W."/>
            <person name="Chan K.-G."/>
        </authorList>
    </citation>
    <scope>NUCLEOTIDE SEQUENCE [LARGE SCALE GENOMIC DNA]</scope>
    <source>
        <strain evidence="1 2">TPW29</strain>
    </source>
</reference>
<sequence>MTSPAPRIGIVVTDAAFYSDEDPDHDTPVLLDALRARGAAAEAVVWHDDTVDLAAFDLLAIRSPWDYPERPDEFQAWLERAAASTRVVNDPATMRWNLDKHYLADLEGAGIRVVPTAYADSVDDVRAALAAHDRVVVKPAVSAGARDTGLFDADDERALDLATRIIEAGDTAMIQPEVPELSRGWEKALYLIDGRFTHAISKGALLEVGGGLIGGVYEEHPEQVPAYDDEIAFATAVVRAVQAVTGGPLPLYARVDTVRSRAYGLALLEVELVEPALNLHVAPHVTDAVVDALLTAARGGAS</sequence>
<protein>
    <recommendedName>
        <fullName evidence="3">ATP-grasp domain-containing protein</fullName>
    </recommendedName>
</protein>
<dbReference type="PANTHER" id="PTHR39217">
    <property type="match status" value="1"/>
</dbReference>
<dbReference type="InterPro" id="IPR053191">
    <property type="entry name" value="DcsG_Biosynth_Enzyme"/>
</dbReference>
<proteinExistence type="predicted"/>
<name>A0A0B4E091_9MICO</name>
<dbReference type="RefSeq" id="WP_039411613.1">
    <property type="nucleotide sequence ID" value="NZ_JWSZ01000001.1"/>
</dbReference>
<dbReference type="AlphaFoldDB" id="A0A0B4E091"/>
<comment type="caution">
    <text evidence="1">The sequence shown here is derived from an EMBL/GenBank/DDBJ whole genome shotgun (WGS) entry which is preliminary data.</text>
</comment>
<dbReference type="Proteomes" id="UP000031202">
    <property type="component" value="Unassembled WGS sequence"/>
</dbReference>
<organism evidence="1 2">
    <name type="scientific">Microbacterium hominis</name>
    <dbReference type="NCBI Taxonomy" id="162426"/>
    <lineage>
        <taxon>Bacteria</taxon>
        <taxon>Bacillati</taxon>
        <taxon>Actinomycetota</taxon>
        <taxon>Actinomycetes</taxon>
        <taxon>Micrococcales</taxon>
        <taxon>Microbacteriaceae</taxon>
        <taxon>Microbacterium</taxon>
    </lineage>
</organism>
<evidence type="ECO:0008006" key="3">
    <source>
        <dbReference type="Google" id="ProtNLM"/>
    </source>
</evidence>
<accession>A0A0B4E091</accession>